<reference evidence="2" key="1">
    <citation type="submission" date="2018-05" db="EMBL/GenBank/DDBJ databases">
        <authorList>
            <person name="Lanie J.A."/>
            <person name="Ng W.-L."/>
            <person name="Kazmierczak K.M."/>
            <person name="Andrzejewski T.M."/>
            <person name="Davidsen T.M."/>
            <person name="Wayne K.J."/>
            <person name="Tettelin H."/>
            <person name="Glass J.I."/>
            <person name="Rusch D."/>
            <person name="Podicherti R."/>
            <person name="Tsui H.-C.T."/>
            <person name="Winkler M.E."/>
        </authorList>
    </citation>
    <scope>NUCLEOTIDE SEQUENCE</scope>
</reference>
<accession>A0A381XPW5</accession>
<sequence>MNGEKPGKASASALPVSKGLSSDVD</sequence>
<feature type="region of interest" description="Disordered" evidence="1">
    <location>
        <begin position="1"/>
        <end position="25"/>
    </location>
</feature>
<name>A0A381XPW5_9ZZZZ</name>
<proteinExistence type="predicted"/>
<gene>
    <name evidence="2" type="ORF">METZ01_LOCUS119668</name>
</gene>
<dbReference type="EMBL" id="UINC01015958">
    <property type="protein sequence ID" value="SVA66814.1"/>
    <property type="molecule type" value="Genomic_DNA"/>
</dbReference>
<dbReference type="AlphaFoldDB" id="A0A381XPW5"/>
<evidence type="ECO:0000256" key="1">
    <source>
        <dbReference type="SAM" id="MobiDB-lite"/>
    </source>
</evidence>
<organism evidence="2">
    <name type="scientific">marine metagenome</name>
    <dbReference type="NCBI Taxonomy" id="408172"/>
    <lineage>
        <taxon>unclassified sequences</taxon>
        <taxon>metagenomes</taxon>
        <taxon>ecological metagenomes</taxon>
    </lineage>
</organism>
<evidence type="ECO:0000313" key="2">
    <source>
        <dbReference type="EMBL" id="SVA66814.1"/>
    </source>
</evidence>
<protein>
    <submittedName>
        <fullName evidence="2">Uncharacterized protein</fullName>
    </submittedName>
</protein>